<dbReference type="OrthoDB" id="132546at2157"/>
<dbReference type="InterPro" id="IPR001296">
    <property type="entry name" value="Glyco_trans_1"/>
</dbReference>
<evidence type="ECO:0000313" key="3">
    <source>
        <dbReference type="EMBL" id="KKF40002.1"/>
    </source>
</evidence>
<keyword evidence="3" id="KW-0808">Transferase</keyword>
<dbReference type="InterPro" id="IPR050194">
    <property type="entry name" value="Glycosyltransferase_grp1"/>
</dbReference>
<dbReference type="PANTHER" id="PTHR45947:SF3">
    <property type="entry name" value="SULFOQUINOVOSYL TRANSFERASE SQD2"/>
    <property type="match status" value="1"/>
</dbReference>
<evidence type="ECO:0000259" key="2">
    <source>
        <dbReference type="Pfam" id="PF13579"/>
    </source>
</evidence>
<accession>A0A0F8CM67</accession>
<gene>
    <name evidence="3" type="ORF">FK85_23815</name>
</gene>
<organism evidence="3 4">
    <name type="scientific">Halorubrum saccharovorum</name>
    <dbReference type="NCBI Taxonomy" id="2248"/>
    <lineage>
        <taxon>Archaea</taxon>
        <taxon>Methanobacteriati</taxon>
        <taxon>Methanobacteriota</taxon>
        <taxon>Stenosarchaea group</taxon>
        <taxon>Halobacteria</taxon>
        <taxon>Halobacteriales</taxon>
        <taxon>Haloferacaceae</taxon>
        <taxon>Halorubrum</taxon>
    </lineage>
</organism>
<keyword evidence="4" id="KW-1185">Reference proteome</keyword>
<dbReference type="Proteomes" id="UP000053331">
    <property type="component" value="Unassembled WGS sequence"/>
</dbReference>
<dbReference type="GO" id="GO:0016758">
    <property type="term" value="F:hexosyltransferase activity"/>
    <property type="evidence" value="ECO:0007669"/>
    <property type="project" value="TreeGrafter"/>
</dbReference>
<dbReference type="RefSeq" id="WP_050023235.1">
    <property type="nucleotide sequence ID" value="NZ_JNFH02000004.1"/>
</dbReference>
<reference evidence="3 4" key="1">
    <citation type="journal article" date="2015" name="Genome Announc.">
        <title>Draft genome sequence of a Halorubrum H3 strain isolated from the burlinskoye salt lake (Altai Krai, Russia).</title>
        <authorList>
            <person name="Rozanov A.S."/>
            <person name="Bryanskaya A.V."/>
            <person name="Malup T.K."/>
            <person name="Kotenko A.V."/>
            <person name="Peltek S.E."/>
        </authorList>
    </citation>
    <scope>NUCLEOTIDE SEQUENCE [LARGE SCALE GENOMIC DNA]</scope>
    <source>
        <strain evidence="3 4">H3</strain>
    </source>
</reference>
<dbReference type="AlphaFoldDB" id="A0A0F8CM67"/>
<proteinExistence type="predicted"/>
<dbReference type="Gene3D" id="3.40.50.2000">
    <property type="entry name" value="Glycogen Phosphorylase B"/>
    <property type="match status" value="2"/>
</dbReference>
<feature type="domain" description="Glycosyltransferase subfamily 4-like N-terminal" evidence="2">
    <location>
        <begin position="21"/>
        <end position="208"/>
    </location>
</feature>
<dbReference type="SUPFAM" id="SSF53756">
    <property type="entry name" value="UDP-Glycosyltransferase/glycogen phosphorylase"/>
    <property type="match status" value="1"/>
</dbReference>
<comment type="caution">
    <text evidence="3">The sequence shown here is derived from an EMBL/GenBank/DDBJ whole genome shotgun (WGS) entry which is preliminary data.</text>
</comment>
<name>A0A0F8CM67_9EURY</name>
<dbReference type="Pfam" id="PF00534">
    <property type="entry name" value="Glycos_transf_1"/>
    <property type="match status" value="1"/>
</dbReference>
<evidence type="ECO:0000259" key="1">
    <source>
        <dbReference type="Pfam" id="PF00534"/>
    </source>
</evidence>
<dbReference type="Pfam" id="PF13579">
    <property type="entry name" value="Glyco_trans_4_4"/>
    <property type="match status" value="1"/>
</dbReference>
<dbReference type="CDD" id="cd03794">
    <property type="entry name" value="GT4_WbuB-like"/>
    <property type="match status" value="1"/>
</dbReference>
<protein>
    <submittedName>
        <fullName evidence="3">Glycosyl transferase</fullName>
    </submittedName>
</protein>
<dbReference type="EMBL" id="JNFH02000004">
    <property type="protein sequence ID" value="KKF40002.1"/>
    <property type="molecule type" value="Genomic_DNA"/>
</dbReference>
<dbReference type="InterPro" id="IPR028098">
    <property type="entry name" value="Glyco_trans_4-like_N"/>
</dbReference>
<feature type="domain" description="Glycosyl transferase family 1" evidence="1">
    <location>
        <begin position="214"/>
        <end position="379"/>
    </location>
</feature>
<sequence>MADDSPRVVVVSQHYPPDRSGNASRVSDTCSHLAEGDWDATVLAPPPAFPHGQFDRSWKRKTTETVDGVTAHRLWAWQPTSEDPGFLARMAYYVLFPLHAFLWLLIHRREYDAIVTSSPPIFTGLAGLPFGLLTDTPWIVDVRDLWIDAAVGLGFIDEGGAIERASRWYEGLVLRTADRVTVTTRVLGEDLVDRYGLDEETVRHLPNGVDTEDFRPTDADREPTIVYTGNVGHAQDLAACIRAMSSVESDDATLRIIGDGDTRDRLERLVAEEELGDRVEFTGLVPRETIPGILDGAMIGVAPLKRDDTLEYAVPTKAYEYMACELPVVATGVGEIEALIDESGGGLFVDNDAERLAAAFDDLLSDAERRDKFGASGRAHMAERYDRGVVAQEIGRILDEVAGR</sequence>
<evidence type="ECO:0000313" key="4">
    <source>
        <dbReference type="Proteomes" id="UP000053331"/>
    </source>
</evidence>
<dbReference type="PANTHER" id="PTHR45947">
    <property type="entry name" value="SULFOQUINOVOSYL TRANSFERASE SQD2"/>
    <property type="match status" value="1"/>
</dbReference>